<evidence type="ECO:0000256" key="5">
    <source>
        <dbReference type="ARBA" id="ARBA00047686"/>
    </source>
</evidence>
<name>A0A194AL19_9BACT</name>
<dbReference type="PANTHER" id="PTHR11241">
    <property type="entry name" value="DEOXYURIDINE 5'-TRIPHOSPHATE NUCLEOTIDOHYDROLASE"/>
    <property type="match status" value="1"/>
</dbReference>
<evidence type="ECO:0000256" key="3">
    <source>
        <dbReference type="ARBA" id="ARBA00022801"/>
    </source>
</evidence>
<dbReference type="EMBL" id="BDFE01000022">
    <property type="protein sequence ID" value="GAU09940.1"/>
    <property type="molecule type" value="Genomic_DNA"/>
</dbReference>
<evidence type="ECO:0000256" key="4">
    <source>
        <dbReference type="ARBA" id="ARBA00023080"/>
    </source>
</evidence>
<dbReference type="Gene3D" id="2.70.40.10">
    <property type="match status" value="1"/>
</dbReference>
<dbReference type="InterPro" id="IPR008181">
    <property type="entry name" value="dUTPase"/>
</dbReference>
<dbReference type="GO" id="GO:0004170">
    <property type="term" value="F:dUTP diphosphatase activity"/>
    <property type="evidence" value="ECO:0007669"/>
    <property type="project" value="UniProtKB-EC"/>
</dbReference>
<dbReference type="GO" id="GO:0000287">
    <property type="term" value="F:magnesium ion binding"/>
    <property type="evidence" value="ECO:0007669"/>
    <property type="project" value="InterPro"/>
</dbReference>
<evidence type="ECO:0000259" key="6">
    <source>
        <dbReference type="Pfam" id="PF00692"/>
    </source>
</evidence>
<dbReference type="GO" id="GO:0006226">
    <property type="term" value="P:dUMP biosynthetic process"/>
    <property type="evidence" value="ECO:0007669"/>
    <property type="project" value="InterPro"/>
</dbReference>
<proteinExistence type="inferred from homology"/>
<dbReference type="NCBIfam" id="NF001862">
    <property type="entry name" value="PRK00601.1"/>
    <property type="match status" value="1"/>
</dbReference>
<protein>
    <recommendedName>
        <fullName evidence="2">dUTP diphosphatase</fullName>
        <ecNumber evidence="2">3.6.1.23</ecNumber>
    </recommendedName>
</protein>
<accession>A0A194AL19</accession>
<dbReference type="Pfam" id="PF00692">
    <property type="entry name" value="dUTPase"/>
    <property type="match status" value="1"/>
</dbReference>
<dbReference type="CDD" id="cd07557">
    <property type="entry name" value="trimeric_dUTPase"/>
    <property type="match status" value="1"/>
</dbReference>
<dbReference type="InterPro" id="IPR033704">
    <property type="entry name" value="dUTPase_trimeric"/>
</dbReference>
<keyword evidence="3 7" id="KW-0378">Hydrolase</keyword>
<dbReference type="NCBIfam" id="TIGR00576">
    <property type="entry name" value="dut"/>
    <property type="match status" value="1"/>
</dbReference>
<dbReference type="InterPro" id="IPR036157">
    <property type="entry name" value="dUTPase-like_sf"/>
</dbReference>
<evidence type="ECO:0000313" key="8">
    <source>
        <dbReference type="Proteomes" id="UP000095200"/>
    </source>
</evidence>
<reference evidence="8" key="1">
    <citation type="submission" date="2016-06" db="EMBL/GenBank/DDBJ databases">
        <title>Draft genome sequence of Desulfoplanes formicivorans strain Pf12B.</title>
        <authorList>
            <person name="Watanabe M."/>
            <person name="Kojima H."/>
            <person name="Fukui M."/>
        </authorList>
    </citation>
    <scope>NUCLEOTIDE SEQUENCE [LARGE SCALE GENOMIC DNA]</scope>
    <source>
        <strain evidence="8">Pf12B</strain>
    </source>
</reference>
<dbReference type="STRING" id="1592317.DPF_2676"/>
<dbReference type="EC" id="3.6.1.23" evidence="2"/>
<keyword evidence="8" id="KW-1185">Reference proteome</keyword>
<dbReference type="AlphaFoldDB" id="A0A194AL19"/>
<keyword evidence="4" id="KW-0546">Nucleotide metabolism</keyword>
<gene>
    <name evidence="7" type="ORF">DPF_2676</name>
</gene>
<dbReference type="Proteomes" id="UP000095200">
    <property type="component" value="Unassembled WGS sequence"/>
</dbReference>
<feature type="domain" description="dUTPase-like" evidence="6">
    <location>
        <begin position="27"/>
        <end position="155"/>
    </location>
</feature>
<dbReference type="GO" id="GO:0046081">
    <property type="term" value="P:dUTP catabolic process"/>
    <property type="evidence" value="ECO:0007669"/>
    <property type="project" value="InterPro"/>
</dbReference>
<dbReference type="PANTHER" id="PTHR11241:SF0">
    <property type="entry name" value="DEOXYURIDINE 5'-TRIPHOSPHATE NUCLEOTIDOHYDROLASE"/>
    <property type="match status" value="1"/>
</dbReference>
<dbReference type="InterPro" id="IPR029054">
    <property type="entry name" value="dUTPase-like"/>
</dbReference>
<dbReference type="SUPFAM" id="SSF51283">
    <property type="entry name" value="dUTPase-like"/>
    <property type="match status" value="1"/>
</dbReference>
<comment type="catalytic activity">
    <reaction evidence="5">
        <text>dUTP + H2O = dUMP + diphosphate + H(+)</text>
        <dbReference type="Rhea" id="RHEA:10248"/>
        <dbReference type="ChEBI" id="CHEBI:15377"/>
        <dbReference type="ChEBI" id="CHEBI:15378"/>
        <dbReference type="ChEBI" id="CHEBI:33019"/>
        <dbReference type="ChEBI" id="CHEBI:61555"/>
        <dbReference type="ChEBI" id="CHEBI:246422"/>
        <dbReference type="EC" id="3.6.1.23"/>
    </reaction>
</comment>
<evidence type="ECO:0000256" key="1">
    <source>
        <dbReference type="ARBA" id="ARBA00006581"/>
    </source>
</evidence>
<sequence>MDTKTSPHLEVRVRFLSNACTPENFGYATDVSAGLDLRACMAEQEIVLDPGERYLFPAGIAIEITRPGIAGFVFSRSGLGAKHGLTVSQGVGVIDPDYRGEIKVSLLNTSQKQHRVLRGQRIAQLVFLPFFHTSILPVSELGRTARGDGGFGHTGEM</sequence>
<evidence type="ECO:0000313" key="7">
    <source>
        <dbReference type="EMBL" id="GAU09940.1"/>
    </source>
</evidence>
<organism evidence="7 8">
    <name type="scientific">Desulfoplanes formicivorans</name>
    <dbReference type="NCBI Taxonomy" id="1592317"/>
    <lineage>
        <taxon>Bacteria</taxon>
        <taxon>Pseudomonadati</taxon>
        <taxon>Thermodesulfobacteriota</taxon>
        <taxon>Desulfovibrionia</taxon>
        <taxon>Desulfovibrionales</taxon>
        <taxon>Desulfoplanaceae</taxon>
        <taxon>Desulfoplanes</taxon>
    </lineage>
</organism>
<comment type="caution">
    <text evidence="7">The sequence shown here is derived from an EMBL/GenBank/DDBJ whole genome shotgun (WGS) entry which is preliminary data.</text>
</comment>
<comment type="similarity">
    <text evidence="1">Belongs to the dUTPase family.</text>
</comment>
<evidence type="ECO:0000256" key="2">
    <source>
        <dbReference type="ARBA" id="ARBA00012379"/>
    </source>
</evidence>